<name>A0ABP8IH24_9BURK</name>
<protein>
    <recommendedName>
        <fullName evidence="8">Acyltransferase</fullName>
    </recommendedName>
</protein>
<evidence type="ECO:0000313" key="7">
    <source>
        <dbReference type="Proteomes" id="UP001500975"/>
    </source>
</evidence>
<gene>
    <name evidence="6" type="ORF">GCM10023165_53860</name>
</gene>
<evidence type="ECO:0000256" key="2">
    <source>
        <dbReference type="ARBA" id="ARBA00022679"/>
    </source>
</evidence>
<keyword evidence="2" id="KW-0808">Transferase</keyword>
<dbReference type="PROSITE" id="PS00101">
    <property type="entry name" value="HEXAPEP_TRANSFERASES"/>
    <property type="match status" value="1"/>
</dbReference>
<evidence type="ECO:0000256" key="3">
    <source>
        <dbReference type="ARBA" id="ARBA00022737"/>
    </source>
</evidence>
<dbReference type="Proteomes" id="UP001500975">
    <property type="component" value="Unassembled WGS sequence"/>
</dbReference>
<dbReference type="PANTHER" id="PTHR43300">
    <property type="entry name" value="ACETYLTRANSFERASE"/>
    <property type="match status" value="1"/>
</dbReference>
<keyword evidence="7" id="KW-1185">Reference proteome</keyword>
<sequence length="183" mass="19457">MRIVENLFKALASWSYYRIGWLRAGWLGVRTDWRARVSPRARISGAHALGCIEIGRNVTIGRGSYLSSGLVQCAQIGRYCSVGPGVVIGPSEHRLSHWTTSPREAEDAGESAQTTREQAVPTVIGDGVWIGARVVLLQGVRVGDRAVIAAGAVVVRDVPAGELWGGVPAKRIRSVTADAAAGC</sequence>
<keyword evidence="4" id="KW-0012">Acyltransferase</keyword>
<organism evidence="6 7">
    <name type="scientific">Variovorax defluvii</name>
    <dbReference type="NCBI Taxonomy" id="913761"/>
    <lineage>
        <taxon>Bacteria</taxon>
        <taxon>Pseudomonadati</taxon>
        <taxon>Pseudomonadota</taxon>
        <taxon>Betaproteobacteria</taxon>
        <taxon>Burkholderiales</taxon>
        <taxon>Comamonadaceae</taxon>
        <taxon>Variovorax</taxon>
    </lineage>
</organism>
<proteinExistence type="inferred from homology"/>
<evidence type="ECO:0000256" key="4">
    <source>
        <dbReference type="ARBA" id="ARBA00023315"/>
    </source>
</evidence>
<evidence type="ECO:0000256" key="1">
    <source>
        <dbReference type="ARBA" id="ARBA00007274"/>
    </source>
</evidence>
<reference evidence="7" key="1">
    <citation type="journal article" date="2019" name="Int. J. Syst. Evol. Microbiol.">
        <title>The Global Catalogue of Microorganisms (GCM) 10K type strain sequencing project: providing services to taxonomists for standard genome sequencing and annotation.</title>
        <authorList>
            <consortium name="The Broad Institute Genomics Platform"/>
            <consortium name="The Broad Institute Genome Sequencing Center for Infectious Disease"/>
            <person name="Wu L."/>
            <person name="Ma J."/>
        </authorList>
    </citation>
    <scope>NUCLEOTIDE SEQUENCE [LARGE SCALE GENOMIC DNA]</scope>
    <source>
        <strain evidence="7">JCM 17804</strain>
    </source>
</reference>
<evidence type="ECO:0000313" key="6">
    <source>
        <dbReference type="EMBL" id="GAA4358678.1"/>
    </source>
</evidence>
<feature type="region of interest" description="Disordered" evidence="5">
    <location>
        <begin position="98"/>
        <end position="117"/>
    </location>
</feature>
<evidence type="ECO:0008006" key="8">
    <source>
        <dbReference type="Google" id="ProtNLM"/>
    </source>
</evidence>
<comment type="caution">
    <text evidence="6">The sequence shown here is derived from an EMBL/GenBank/DDBJ whole genome shotgun (WGS) entry which is preliminary data.</text>
</comment>
<dbReference type="InterPro" id="IPR050179">
    <property type="entry name" value="Trans_hexapeptide_repeat"/>
</dbReference>
<comment type="similarity">
    <text evidence="1">Belongs to the transferase hexapeptide repeat family.</text>
</comment>
<dbReference type="Pfam" id="PF00132">
    <property type="entry name" value="Hexapep"/>
    <property type="match status" value="1"/>
</dbReference>
<evidence type="ECO:0000256" key="5">
    <source>
        <dbReference type="SAM" id="MobiDB-lite"/>
    </source>
</evidence>
<dbReference type="InterPro" id="IPR011004">
    <property type="entry name" value="Trimer_LpxA-like_sf"/>
</dbReference>
<dbReference type="Gene3D" id="2.160.10.10">
    <property type="entry name" value="Hexapeptide repeat proteins"/>
    <property type="match status" value="1"/>
</dbReference>
<accession>A0ABP8IH24</accession>
<dbReference type="InterPro" id="IPR018357">
    <property type="entry name" value="Hexapep_transf_CS"/>
</dbReference>
<dbReference type="InterPro" id="IPR001451">
    <property type="entry name" value="Hexapep"/>
</dbReference>
<dbReference type="PANTHER" id="PTHR43300:SF11">
    <property type="entry name" value="ACETYLTRANSFERASE RV3034C-RELATED"/>
    <property type="match status" value="1"/>
</dbReference>
<keyword evidence="3" id="KW-0677">Repeat</keyword>
<dbReference type="EMBL" id="BAABGJ010000081">
    <property type="protein sequence ID" value="GAA4358678.1"/>
    <property type="molecule type" value="Genomic_DNA"/>
</dbReference>
<dbReference type="SUPFAM" id="SSF51161">
    <property type="entry name" value="Trimeric LpxA-like enzymes"/>
    <property type="match status" value="1"/>
</dbReference>